<evidence type="ECO:0000256" key="1">
    <source>
        <dbReference type="ARBA" id="ARBA00000085"/>
    </source>
</evidence>
<dbReference type="Pfam" id="PF23539">
    <property type="entry name" value="DUF7134"/>
    <property type="match status" value="1"/>
</dbReference>
<organism evidence="11 12">
    <name type="scientific">Solihabitans fulvus</name>
    <dbReference type="NCBI Taxonomy" id="1892852"/>
    <lineage>
        <taxon>Bacteria</taxon>
        <taxon>Bacillati</taxon>
        <taxon>Actinomycetota</taxon>
        <taxon>Actinomycetes</taxon>
        <taxon>Pseudonocardiales</taxon>
        <taxon>Pseudonocardiaceae</taxon>
        <taxon>Solihabitans</taxon>
    </lineage>
</organism>
<dbReference type="GO" id="GO:0046983">
    <property type="term" value="F:protein dimerization activity"/>
    <property type="evidence" value="ECO:0007669"/>
    <property type="project" value="InterPro"/>
</dbReference>
<keyword evidence="3" id="KW-0597">Phosphoprotein</keyword>
<keyword evidence="4" id="KW-0808">Transferase</keyword>
<evidence type="ECO:0000256" key="6">
    <source>
        <dbReference type="ARBA" id="ARBA00022777"/>
    </source>
</evidence>
<dbReference type="Gene3D" id="3.30.565.10">
    <property type="entry name" value="Histidine kinase-like ATPase, C-terminal domain"/>
    <property type="match status" value="1"/>
</dbReference>
<reference evidence="11 12" key="2">
    <citation type="submission" date="2019-09" db="EMBL/GenBank/DDBJ databases">
        <authorList>
            <person name="Jin C."/>
        </authorList>
    </citation>
    <scope>NUCLEOTIDE SEQUENCE [LARGE SCALE GENOMIC DNA]</scope>
    <source>
        <strain evidence="11 12">AN110305</strain>
    </source>
</reference>
<dbReference type="GO" id="GO:0000155">
    <property type="term" value="F:phosphorelay sensor kinase activity"/>
    <property type="evidence" value="ECO:0007669"/>
    <property type="project" value="InterPro"/>
</dbReference>
<dbReference type="InterPro" id="IPR036890">
    <property type="entry name" value="HATPase_C_sf"/>
</dbReference>
<dbReference type="InterPro" id="IPR003594">
    <property type="entry name" value="HATPase_dom"/>
</dbReference>
<evidence type="ECO:0000256" key="3">
    <source>
        <dbReference type="ARBA" id="ARBA00022553"/>
    </source>
</evidence>
<comment type="caution">
    <text evidence="11">The sequence shown here is derived from an EMBL/GenBank/DDBJ whole genome shotgun (WGS) entry which is preliminary data.</text>
</comment>
<dbReference type="Gene3D" id="1.20.5.1930">
    <property type="match status" value="1"/>
</dbReference>
<keyword evidence="8" id="KW-0902">Two-component regulatory system</keyword>
<name>A0A5B2WUC4_9PSEU</name>
<keyword evidence="9" id="KW-0812">Transmembrane</keyword>
<keyword evidence="12" id="KW-1185">Reference proteome</keyword>
<keyword evidence="5" id="KW-0547">Nucleotide-binding</keyword>
<keyword evidence="7" id="KW-0067">ATP-binding</keyword>
<keyword evidence="9" id="KW-0472">Membrane</keyword>
<dbReference type="Pfam" id="PF02518">
    <property type="entry name" value="HATPase_c"/>
    <property type="match status" value="1"/>
</dbReference>
<protein>
    <recommendedName>
        <fullName evidence="2">histidine kinase</fullName>
        <ecNumber evidence="2">2.7.13.3</ecNumber>
    </recommendedName>
</protein>
<keyword evidence="9" id="KW-1133">Transmembrane helix</keyword>
<dbReference type="InterPro" id="IPR055558">
    <property type="entry name" value="DUF7134"/>
</dbReference>
<comment type="catalytic activity">
    <reaction evidence="1">
        <text>ATP + protein L-histidine = ADP + protein N-phospho-L-histidine.</text>
        <dbReference type="EC" id="2.7.13.3"/>
    </reaction>
</comment>
<dbReference type="EC" id="2.7.13.3" evidence="2"/>
<dbReference type="PANTHER" id="PTHR24421">
    <property type="entry name" value="NITRATE/NITRITE SENSOR PROTEIN NARX-RELATED"/>
    <property type="match status" value="1"/>
</dbReference>
<dbReference type="PANTHER" id="PTHR24421:SF10">
    <property type="entry name" value="NITRATE_NITRITE SENSOR PROTEIN NARQ"/>
    <property type="match status" value="1"/>
</dbReference>
<reference evidence="11 12" key="1">
    <citation type="submission" date="2019-09" db="EMBL/GenBank/DDBJ databases">
        <title>Goodfellowia gen. nov., a new genus of the Pseudonocardineae related to Actinoalloteichus, containing Goodfellowia coeruleoviolacea gen. nov., comb. nov. gen. nov., comb. nov.</title>
        <authorList>
            <person name="Labeda D."/>
        </authorList>
    </citation>
    <scope>NUCLEOTIDE SEQUENCE [LARGE SCALE GENOMIC DNA]</scope>
    <source>
        <strain evidence="11 12">AN110305</strain>
    </source>
</reference>
<proteinExistence type="predicted"/>
<evidence type="ECO:0000313" key="11">
    <source>
        <dbReference type="EMBL" id="KAA2254474.1"/>
    </source>
</evidence>
<evidence type="ECO:0000256" key="2">
    <source>
        <dbReference type="ARBA" id="ARBA00012438"/>
    </source>
</evidence>
<dbReference type="Proteomes" id="UP000323454">
    <property type="component" value="Unassembled WGS sequence"/>
</dbReference>
<evidence type="ECO:0000256" key="4">
    <source>
        <dbReference type="ARBA" id="ARBA00022679"/>
    </source>
</evidence>
<evidence type="ECO:0000259" key="10">
    <source>
        <dbReference type="SMART" id="SM00387"/>
    </source>
</evidence>
<evidence type="ECO:0000256" key="8">
    <source>
        <dbReference type="ARBA" id="ARBA00023012"/>
    </source>
</evidence>
<dbReference type="SMART" id="SM00387">
    <property type="entry name" value="HATPase_c"/>
    <property type="match status" value="1"/>
</dbReference>
<feature type="domain" description="Histidine kinase/HSP90-like ATPase" evidence="10">
    <location>
        <begin position="313"/>
        <end position="405"/>
    </location>
</feature>
<dbReference type="Pfam" id="PF07730">
    <property type="entry name" value="HisKA_3"/>
    <property type="match status" value="1"/>
</dbReference>
<evidence type="ECO:0000256" key="7">
    <source>
        <dbReference type="ARBA" id="ARBA00022840"/>
    </source>
</evidence>
<evidence type="ECO:0000256" key="9">
    <source>
        <dbReference type="SAM" id="Phobius"/>
    </source>
</evidence>
<dbReference type="GO" id="GO:0016020">
    <property type="term" value="C:membrane"/>
    <property type="evidence" value="ECO:0007669"/>
    <property type="project" value="InterPro"/>
</dbReference>
<sequence length="414" mass="43740">MTPLAPDRAAAELPGLSWLRDRVGRHPVVTDAALALGVFLLTASRGVGKHDQIRALHPVTPDPLPPMIFAALLCAPLVLRRRYPLSVFGALCVVAAVQEWTLAPVAAADIAVLVALYTVASRCTRRQALIAAGVLEVGVGVVVAWWVAPAIALTAFILMSGTVTAALVLGINVANRRAYLASLEDRAVRAERERDQQAEIATAHERARIAREIHDIVTHNLSVMISLADGAAFAARTGSPDAEGAARQVSDTGRQALGEMHRLLGVLREPGPDGPLAPQPGVGQVDDLLAQVRGAGLDASWTVVGTPFPLPPTAGLAVYRLIQEALTNVLKHARSCTRARVTLRYDQPSVEVEVTDDGHGGPAGPGGGHGLVGMRERAAMFGGELAAEPTREGGWRVWARLRVDAVTESVRVDP</sequence>
<keyword evidence="6 11" id="KW-0418">Kinase</keyword>
<dbReference type="CDD" id="cd16917">
    <property type="entry name" value="HATPase_UhpB-NarQ-NarX-like"/>
    <property type="match status" value="1"/>
</dbReference>
<dbReference type="OrthoDB" id="227596at2"/>
<dbReference type="RefSeq" id="WP_149853270.1">
    <property type="nucleotide sequence ID" value="NZ_VUOB01000061.1"/>
</dbReference>
<dbReference type="InterPro" id="IPR050482">
    <property type="entry name" value="Sensor_HK_TwoCompSys"/>
</dbReference>
<feature type="transmembrane region" description="Helical" evidence="9">
    <location>
        <begin position="128"/>
        <end position="147"/>
    </location>
</feature>
<dbReference type="GO" id="GO:0005524">
    <property type="term" value="F:ATP binding"/>
    <property type="evidence" value="ECO:0007669"/>
    <property type="project" value="UniProtKB-KW"/>
</dbReference>
<dbReference type="EMBL" id="VUOB01000061">
    <property type="protein sequence ID" value="KAA2254474.1"/>
    <property type="molecule type" value="Genomic_DNA"/>
</dbReference>
<dbReference type="InterPro" id="IPR011712">
    <property type="entry name" value="Sig_transdc_His_kin_sub3_dim/P"/>
</dbReference>
<dbReference type="AlphaFoldDB" id="A0A5B2WUC4"/>
<evidence type="ECO:0000256" key="5">
    <source>
        <dbReference type="ARBA" id="ARBA00022741"/>
    </source>
</evidence>
<gene>
    <name evidence="11" type="ORF">F0L68_30295</name>
</gene>
<feature type="transmembrane region" description="Helical" evidence="9">
    <location>
        <begin position="153"/>
        <end position="174"/>
    </location>
</feature>
<dbReference type="SUPFAM" id="SSF55874">
    <property type="entry name" value="ATPase domain of HSP90 chaperone/DNA topoisomerase II/histidine kinase"/>
    <property type="match status" value="1"/>
</dbReference>
<evidence type="ECO:0000313" key="12">
    <source>
        <dbReference type="Proteomes" id="UP000323454"/>
    </source>
</evidence>
<accession>A0A5B2WUC4</accession>